<dbReference type="Proteomes" id="UP000515121">
    <property type="component" value="Unplaced"/>
</dbReference>
<dbReference type="RefSeq" id="XP_022744999.1">
    <property type="nucleotide sequence ID" value="XM_022889264.1"/>
</dbReference>
<accession>A0A6P5YWX0</accession>
<dbReference type="KEGG" id="dzi:111295667"/>
<name>A0A6P5YWX0_DURZI</name>
<dbReference type="OrthoDB" id="1899291at2759"/>
<gene>
    <name evidence="3" type="primary">LOC111295667</name>
</gene>
<dbReference type="PANTHER" id="PTHR34567:SF3">
    <property type="entry name" value="FK506-BINDING-LIKE PROTEIN"/>
    <property type="match status" value="1"/>
</dbReference>
<evidence type="ECO:0000313" key="2">
    <source>
        <dbReference type="Proteomes" id="UP000515121"/>
    </source>
</evidence>
<protein>
    <submittedName>
        <fullName evidence="3">Uncharacterized protein LOC111295667</fullName>
    </submittedName>
</protein>
<organism evidence="2 3">
    <name type="scientific">Durio zibethinus</name>
    <name type="common">Durian</name>
    <dbReference type="NCBI Taxonomy" id="66656"/>
    <lineage>
        <taxon>Eukaryota</taxon>
        <taxon>Viridiplantae</taxon>
        <taxon>Streptophyta</taxon>
        <taxon>Embryophyta</taxon>
        <taxon>Tracheophyta</taxon>
        <taxon>Spermatophyta</taxon>
        <taxon>Magnoliopsida</taxon>
        <taxon>eudicotyledons</taxon>
        <taxon>Gunneridae</taxon>
        <taxon>Pentapetalae</taxon>
        <taxon>rosids</taxon>
        <taxon>malvids</taxon>
        <taxon>Malvales</taxon>
        <taxon>Malvaceae</taxon>
        <taxon>Helicteroideae</taxon>
        <taxon>Durio</taxon>
    </lineage>
</organism>
<keyword evidence="2" id="KW-1185">Reference proteome</keyword>
<reference evidence="3" key="1">
    <citation type="submission" date="2025-08" db="UniProtKB">
        <authorList>
            <consortium name="RefSeq"/>
        </authorList>
    </citation>
    <scope>IDENTIFICATION</scope>
    <source>
        <tissue evidence="3">Fruit stalk</tissue>
    </source>
</reference>
<dbReference type="GeneID" id="111295667"/>
<evidence type="ECO:0000256" key="1">
    <source>
        <dbReference type="SAM" id="MobiDB-lite"/>
    </source>
</evidence>
<feature type="region of interest" description="Disordered" evidence="1">
    <location>
        <begin position="1"/>
        <end position="31"/>
    </location>
</feature>
<evidence type="ECO:0000313" key="3">
    <source>
        <dbReference type="RefSeq" id="XP_022744999.1"/>
    </source>
</evidence>
<dbReference type="PANTHER" id="PTHR34567">
    <property type="entry name" value="FK506-BINDING-LIKE PROTEIN"/>
    <property type="match status" value="1"/>
</dbReference>
<sequence length="305" mass="35747">MNNNWRRQKGEIHHQNMQGTRSHSRKPPLATWQPTVPSWEKKFCTLVGSVPWCKLLETKRFMFLYDNVVHWNDSAGEEAFHNAKNRFWAEINGLPCDIRLPNPDIYIDKIDWDSEIDPELLLDLEREPKAPDEKDKSENVVILGSSFLLNQSFSCGGWGDAEEGVAKENNISSNWKTKDYENSWEHNCAANNGNMKDTKYGNCWNNSWEWNRRENNYNEWDNNESSYVDYRSGGDWGAWDVTRTKREGAGPYMSRFKTSRFHGENRQHNRGWRNVKGRQRTDLVYEQPPVGSTPWNTLNYCGWAN</sequence>
<dbReference type="AlphaFoldDB" id="A0A6P5YWX0"/>
<proteinExistence type="predicted"/>